<keyword evidence="5 6" id="KW-0449">Lipoprotein</keyword>
<comment type="subcellular location">
    <subcellularLocation>
        <location evidence="6">Cell outer membrane</location>
        <topology evidence="6">Lipid-anchor</topology>
    </subcellularLocation>
</comment>
<dbReference type="InterPro" id="IPR017689">
    <property type="entry name" value="BamD"/>
</dbReference>
<keyword evidence="4 6" id="KW-0998">Cell outer membrane</keyword>
<dbReference type="InterPro" id="IPR039565">
    <property type="entry name" value="BamD-like"/>
</dbReference>
<comment type="function">
    <text evidence="6">Part of the outer membrane protein assembly complex, which is involved in assembly and insertion of beta-barrel proteins into the outer membrane.</text>
</comment>
<accession>H5SF12</accession>
<evidence type="ECO:0000256" key="3">
    <source>
        <dbReference type="ARBA" id="ARBA00023139"/>
    </source>
</evidence>
<dbReference type="AlphaFoldDB" id="H5SF12"/>
<dbReference type="Gene3D" id="1.25.40.10">
    <property type="entry name" value="Tetratricopeptide repeat domain"/>
    <property type="match status" value="1"/>
</dbReference>
<evidence type="ECO:0000256" key="1">
    <source>
        <dbReference type="ARBA" id="ARBA00022729"/>
    </source>
</evidence>
<evidence type="ECO:0000256" key="6">
    <source>
        <dbReference type="HAMAP-Rule" id="MF_00922"/>
    </source>
</evidence>
<keyword evidence="3 6" id="KW-0564">Palmitate</keyword>
<feature type="repeat" description="TPR" evidence="7">
    <location>
        <begin position="72"/>
        <end position="105"/>
    </location>
</feature>
<dbReference type="CDD" id="cd15830">
    <property type="entry name" value="BamD"/>
    <property type="match status" value="1"/>
</dbReference>
<comment type="subunit">
    <text evidence="6">Part of the Bam complex.</text>
</comment>
<evidence type="ECO:0000313" key="10">
    <source>
        <dbReference type="EMBL" id="BAL54748.1"/>
    </source>
</evidence>
<dbReference type="Pfam" id="PF13525">
    <property type="entry name" value="YfiO"/>
    <property type="match status" value="1"/>
</dbReference>
<organism evidence="10">
    <name type="scientific">uncultured beta proteobacterium</name>
    <dbReference type="NCBI Taxonomy" id="86027"/>
    <lineage>
        <taxon>Bacteria</taxon>
        <taxon>Pseudomonadati</taxon>
        <taxon>Pseudomonadota</taxon>
        <taxon>Betaproteobacteria</taxon>
        <taxon>environmental samples</taxon>
    </lineage>
</organism>
<dbReference type="GO" id="GO:1990063">
    <property type="term" value="C:Bam protein complex"/>
    <property type="evidence" value="ECO:0007669"/>
    <property type="project" value="TreeGrafter"/>
</dbReference>
<feature type="domain" description="Outer membrane lipoprotein BamD-like" evidence="9">
    <location>
        <begin position="35"/>
        <end position="238"/>
    </location>
</feature>
<reference evidence="10" key="2">
    <citation type="journal article" date="2012" name="PLoS ONE">
        <title>A Deeply Branching Thermophilic Bacterium with an Ancient Acetyl-CoA Pathway Dominates a Subsurface Ecosystem.</title>
        <authorList>
            <person name="Takami H."/>
            <person name="Noguchi H."/>
            <person name="Takaki Y."/>
            <person name="Uchiyama I."/>
            <person name="Toyoda A."/>
            <person name="Nishi S."/>
            <person name="Chee G.-J."/>
            <person name="Arai W."/>
            <person name="Nunoura T."/>
            <person name="Itoh T."/>
            <person name="Hattori M."/>
            <person name="Takai K."/>
        </authorList>
    </citation>
    <scope>NUCLEOTIDE SEQUENCE</scope>
</reference>
<feature type="signal peptide" evidence="8">
    <location>
        <begin position="1"/>
        <end position="18"/>
    </location>
</feature>
<evidence type="ECO:0000256" key="2">
    <source>
        <dbReference type="ARBA" id="ARBA00023136"/>
    </source>
</evidence>
<dbReference type="PROSITE" id="PS50005">
    <property type="entry name" value="TPR"/>
    <property type="match status" value="1"/>
</dbReference>
<evidence type="ECO:0000256" key="7">
    <source>
        <dbReference type="PROSITE-ProRule" id="PRU00339"/>
    </source>
</evidence>
<dbReference type="PROSITE" id="PS51257">
    <property type="entry name" value="PROKAR_LIPOPROTEIN"/>
    <property type="match status" value="1"/>
</dbReference>
<dbReference type="HAMAP" id="MF_00922">
    <property type="entry name" value="OM_assembly_BamD"/>
    <property type="match status" value="1"/>
</dbReference>
<keyword evidence="1 6" id="KW-0732">Signal</keyword>
<proteinExistence type="inferred from homology"/>
<evidence type="ECO:0000256" key="8">
    <source>
        <dbReference type="SAM" id="SignalP"/>
    </source>
</evidence>
<evidence type="ECO:0000256" key="5">
    <source>
        <dbReference type="ARBA" id="ARBA00023288"/>
    </source>
</evidence>
<dbReference type="PANTHER" id="PTHR37423">
    <property type="entry name" value="SOLUBLE LYTIC MUREIN TRANSGLYCOSYLASE-RELATED"/>
    <property type="match status" value="1"/>
</dbReference>
<keyword evidence="7" id="KW-0802">TPR repeat</keyword>
<feature type="chain" id="PRO_5009013943" description="Outer membrane protein assembly factor BamD" evidence="8">
    <location>
        <begin position="19"/>
        <end position="268"/>
    </location>
</feature>
<dbReference type="GO" id="GO:0051205">
    <property type="term" value="P:protein insertion into membrane"/>
    <property type="evidence" value="ECO:0007669"/>
    <property type="project" value="UniProtKB-UniRule"/>
</dbReference>
<evidence type="ECO:0000259" key="9">
    <source>
        <dbReference type="Pfam" id="PF13525"/>
    </source>
</evidence>
<comment type="similarity">
    <text evidence="6">Belongs to the BamD family.</text>
</comment>
<reference evidence="10" key="1">
    <citation type="journal article" date="2005" name="Environ. Microbiol.">
        <title>Genetic and functional properties of uncultivated thermophilic crenarchaeotes from a subsurface gold mine as revealed by analysis of genome fragments.</title>
        <authorList>
            <person name="Nunoura T."/>
            <person name="Hirayama H."/>
            <person name="Takami H."/>
            <person name="Oida H."/>
            <person name="Nishi S."/>
            <person name="Shimamura S."/>
            <person name="Suzuki Y."/>
            <person name="Inagaki F."/>
            <person name="Takai K."/>
            <person name="Nealson K.H."/>
            <person name="Horikoshi K."/>
        </authorList>
    </citation>
    <scope>NUCLEOTIDE SEQUENCE</scope>
</reference>
<dbReference type="PANTHER" id="PTHR37423:SF1">
    <property type="entry name" value="OUTER MEMBRANE PROTEIN ASSEMBLY FACTOR BAMD"/>
    <property type="match status" value="1"/>
</dbReference>
<protein>
    <recommendedName>
        <fullName evidence="6">Outer membrane protein assembly factor BamD</fullName>
    </recommendedName>
</protein>
<sequence length="268" mass="31303">MVFMKRWFLVTMAAATLAGCGLLPEKIDETRSWNAQKLYSEARAAMDDGDYQRAADLLEKLESRYPFGRYAQQAQIETAYAYYKQGEPELALAAIERFLRLHPDHPNLDYMLYLKGLILFNEDRSLFAALGNQDMSERDPKAAKESLEVFLELLRRFPESKYTDDAAARVIYLRNSLARHELHVARYYLKRGAYLAAANRAKVVVTEYADTPLVEDALWLMREAYDRLGLTDLKTDAERVLRLNFPDSDYLKYGERRNRGEKPWWQFW</sequence>
<dbReference type="GO" id="GO:0043165">
    <property type="term" value="P:Gram-negative-bacterium-type cell outer membrane assembly"/>
    <property type="evidence" value="ECO:0007669"/>
    <property type="project" value="UniProtKB-UniRule"/>
</dbReference>
<name>H5SF12_9PROT</name>
<dbReference type="InterPro" id="IPR019734">
    <property type="entry name" value="TPR_rpt"/>
</dbReference>
<keyword evidence="2 6" id="KW-0472">Membrane</keyword>
<dbReference type="NCBIfam" id="TIGR03302">
    <property type="entry name" value="OM_YfiO"/>
    <property type="match status" value="1"/>
</dbReference>
<gene>
    <name evidence="6" type="primary">bamD</name>
    <name evidence="10" type="ORF">HGMM_F18H05C40</name>
</gene>
<dbReference type="SUPFAM" id="SSF48452">
    <property type="entry name" value="TPR-like"/>
    <property type="match status" value="1"/>
</dbReference>
<evidence type="ECO:0000256" key="4">
    <source>
        <dbReference type="ARBA" id="ARBA00023237"/>
    </source>
</evidence>
<dbReference type="InterPro" id="IPR011990">
    <property type="entry name" value="TPR-like_helical_dom_sf"/>
</dbReference>
<dbReference type="EMBL" id="AP011698">
    <property type="protein sequence ID" value="BAL54748.1"/>
    <property type="molecule type" value="Genomic_DNA"/>
</dbReference>